<evidence type="ECO:0000313" key="2">
    <source>
        <dbReference type="Proteomes" id="UP000276133"/>
    </source>
</evidence>
<protein>
    <submittedName>
        <fullName evidence="1">Uncharacterized protein</fullName>
    </submittedName>
</protein>
<dbReference type="EMBL" id="REGN01011031">
    <property type="protein sequence ID" value="RMZ98011.1"/>
    <property type="molecule type" value="Genomic_DNA"/>
</dbReference>
<sequence length="91" mass="10663">MHSTQKLMACWENLKKYYSRTVTKLSLTVRNVLANVDSVNKFKNRYDAFRSILSMCNVQGATIDDLLRILNLIIIKKQSILRSKKSEIFFF</sequence>
<organism evidence="1 2">
    <name type="scientific">Brachionus plicatilis</name>
    <name type="common">Marine rotifer</name>
    <name type="synonym">Brachionus muelleri</name>
    <dbReference type="NCBI Taxonomy" id="10195"/>
    <lineage>
        <taxon>Eukaryota</taxon>
        <taxon>Metazoa</taxon>
        <taxon>Spiralia</taxon>
        <taxon>Gnathifera</taxon>
        <taxon>Rotifera</taxon>
        <taxon>Eurotatoria</taxon>
        <taxon>Monogononta</taxon>
        <taxon>Pseudotrocha</taxon>
        <taxon>Ploima</taxon>
        <taxon>Brachionidae</taxon>
        <taxon>Brachionus</taxon>
    </lineage>
</organism>
<evidence type="ECO:0000313" key="1">
    <source>
        <dbReference type="EMBL" id="RMZ98011.1"/>
    </source>
</evidence>
<accession>A0A3M7PFY2</accession>
<keyword evidence="2" id="KW-1185">Reference proteome</keyword>
<comment type="caution">
    <text evidence="1">The sequence shown here is derived from an EMBL/GenBank/DDBJ whole genome shotgun (WGS) entry which is preliminary data.</text>
</comment>
<proteinExistence type="predicted"/>
<gene>
    <name evidence="1" type="ORF">BpHYR1_037358</name>
</gene>
<dbReference type="Proteomes" id="UP000276133">
    <property type="component" value="Unassembled WGS sequence"/>
</dbReference>
<reference evidence="1 2" key="1">
    <citation type="journal article" date="2018" name="Sci. Rep.">
        <title>Genomic signatures of local adaptation to the degree of environmental predictability in rotifers.</title>
        <authorList>
            <person name="Franch-Gras L."/>
            <person name="Hahn C."/>
            <person name="Garcia-Roger E.M."/>
            <person name="Carmona M.J."/>
            <person name="Serra M."/>
            <person name="Gomez A."/>
        </authorList>
    </citation>
    <scope>NUCLEOTIDE SEQUENCE [LARGE SCALE GENOMIC DNA]</scope>
    <source>
        <strain evidence="1">HYR1</strain>
    </source>
</reference>
<dbReference type="AlphaFoldDB" id="A0A3M7PFY2"/>
<name>A0A3M7PFY2_BRAPC</name>